<gene>
    <name evidence="1" type="ORF">J34TS1_30410</name>
</gene>
<protein>
    <recommendedName>
        <fullName evidence="3">Sulfatase-modifying factor enzyme domain-containing protein</fullName>
    </recommendedName>
</protein>
<keyword evidence="2" id="KW-1185">Reference proteome</keyword>
<proteinExistence type="predicted"/>
<evidence type="ECO:0000313" key="1">
    <source>
        <dbReference type="EMBL" id="GIO48276.1"/>
    </source>
</evidence>
<organism evidence="1 2">
    <name type="scientific">Paenibacillus azoreducens</name>
    <dbReference type="NCBI Taxonomy" id="116718"/>
    <lineage>
        <taxon>Bacteria</taxon>
        <taxon>Bacillati</taxon>
        <taxon>Bacillota</taxon>
        <taxon>Bacilli</taxon>
        <taxon>Bacillales</taxon>
        <taxon>Paenibacillaceae</taxon>
        <taxon>Paenibacillus</taxon>
    </lineage>
</organism>
<dbReference type="AlphaFoldDB" id="A0A919YB03"/>
<dbReference type="InterPro" id="IPR042095">
    <property type="entry name" value="SUMF_sf"/>
</dbReference>
<name>A0A919YB03_9BACL</name>
<accession>A0A919YB03</accession>
<dbReference type="EMBL" id="BORT01000012">
    <property type="protein sequence ID" value="GIO48276.1"/>
    <property type="molecule type" value="Genomic_DNA"/>
</dbReference>
<sequence length="378" mass="43554">MRNAELYADEWAALSTERKKEIIESLLVDVALPFVFSGMETFSLNGITTETAVLNYAGRSFVFVPGRKQAVLGWDSGIEGLEESALEIIAFSFESVLNPLNWWKKQLALAADAKDDVNLSYFEERVTELEHYPPAEPNDEMKAFYSFSGLEKYIEENTSPVRIVDLQPMIIERELNEVGLVHLGQVNRRTNEHQVPPDDLDHVKDYLFTFDTEAATIDYSGRCRFERTEEDPDLYDVYIHKHSTDKDLIRQLYAEGFTLPTEDQWEYLCGAGLRMLFPFGNRFDEDWRYAYMSEENILEKPNMFGLSIAYDPYKYEMVNAPCQVKGGDGGAALCGGEPLFYTMLPLSTYWREPRTDMALEDEDLANGFYFYRRVLVIE</sequence>
<evidence type="ECO:0000313" key="2">
    <source>
        <dbReference type="Proteomes" id="UP000682811"/>
    </source>
</evidence>
<dbReference type="RefSeq" id="WP_212978958.1">
    <property type="nucleotide sequence ID" value="NZ_AP025343.1"/>
</dbReference>
<comment type="caution">
    <text evidence="1">The sequence shown here is derived from an EMBL/GenBank/DDBJ whole genome shotgun (WGS) entry which is preliminary data.</text>
</comment>
<dbReference type="Gene3D" id="3.90.1580.10">
    <property type="entry name" value="paralog of FGE (formylglycine-generating enzyme)"/>
    <property type="match status" value="1"/>
</dbReference>
<evidence type="ECO:0008006" key="3">
    <source>
        <dbReference type="Google" id="ProtNLM"/>
    </source>
</evidence>
<dbReference type="Proteomes" id="UP000682811">
    <property type="component" value="Unassembled WGS sequence"/>
</dbReference>
<dbReference type="InterPro" id="IPR016187">
    <property type="entry name" value="CTDL_fold"/>
</dbReference>
<dbReference type="SUPFAM" id="SSF56436">
    <property type="entry name" value="C-type lectin-like"/>
    <property type="match status" value="1"/>
</dbReference>
<reference evidence="1 2" key="1">
    <citation type="submission" date="2021-03" db="EMBL/GenBank/DDBJ databases">
        <title>Antimicrobial resistance genes in bacteria isolated from Japanese honey, and their potential for conferring macrolide and lincosamide resistance in the American foulbrood pathogen Paenibacillus larvae.</title>
        <authorList>
            <person name="Okamoto M."/>
            <person name="Kumagai M."/>
            <person name="Kanamori H."/>
            <person name="Takamatsu D."/>
        </authorList>
    </citation>
    <scope>NUCLEOTIDE SEQUENCE [LARGE SCALE GENOMIC DNA]</scope>
    <source>
        <strain evidence="1 2">J34TS1</strain>
    </source>
</reference>